<organism evidence="2 3">
    <name type="scientific">Sphingobium cloacae</name>
    <dbReference type="NCBI Taxonomy" id="120107"/>
    <lineage>
        <taxon>Bacteria</taxon>
        <taxon>Pseudomonadati</taxon>
        <taxon>Pseudomonadota</taxon>
        <taxon>Alphaproteobacteria</taxon>
        <taxon>Sphingomonadales</taxon>
        <taxon>Sphingomonadaceae</taxon>
        <taxon>Sphingobium</taxon>
    </lineage>
</organism>
<dbReference type="InterPro" id="IPR009045">
    <property type="entry name" value="Zn_M74/Hedgehog-like"/>
</dbReference>
<dbReference type="OrthoDB" id="7171572at2"/>
<dbReference type="InterPro" id="IPR013230">
    <property type="entry name" value="Peptidase_M15A_C"/>
</dbReference>
<dbReference type="KEGG" id="sclo:SCLO_1027240"/>
<dbReference type="RefSeq" id="WP_066519702.1">
    <property type="nucleotide sequence ID" value="NZ_AP017655.1"/>
</dbReference>
<accession>A0A1E1F5I1</accession>
<name>A0A1E1F5I1_9SPHN</name>
<dbReference type="Proteomes" id="UP000218272">
    <property type="component" value="Chromosome SCLO_1"/>
</dbReference>
<feature type="domain" description="Peptidase M15A C-terminal" evidence="1">
    <location>
        <begin position="5"/>
        <end position="111"/>
    </location>
</feature>
<dbReference type="SUPFAM" id="SSF55166">
    <property type="entry name" value="Hedgehog/DD-peptidase"/>
    <property type="match status" value="1"/>
</dbReference>
<evidence type="ECO:0000313" key="2">
    <source>
        <dbReference type="EMBL" id="BAV65764.1"/>
    </source>
</evidence>
<dbReference type="Pfam" id="PF08291">
    <property type="entry name" value="Peptidase_M15_3"/>
    <property type="match status" value="1"/>
</dbReference>
<evidence type="ECO:0000313" key="3">
    <source>
        <dbReference type="Proteomes" id="UP000218272"/>
    </source>
</evidence>
<proteinExistence type="predicted"/>
<protein>
    <submittedName>
        <fullName evidence="2">Peptidase M15</fullName>
    </submittedName>
</protein>
<dbReference type="AlphaFoldDB" id="A0A1E1F5I1"/>
<sequence length="150" mass="16545">MQLSPHFSLAEFTASATATAQRIDNTPGARSIAAMQLLCAKVLEPLRAHFGRPIRVTSGFRSVKLCLAVGSSSASQHAQGEAADLEIPGIDNVSVATFIRDRLAFDQLILENYVRGQPNSGWIHVSYREGRLRKDVLTYSRRTYFRGLLP</sequence>
<keyword evidence="3" id="KW-1185">Reference proteome</keyword>
<evidence type="ECO:0000259" key="1">
    <source>
        <dbReference type="Pfam" id="PF08291"/>
    </source>
</evidence>
<dbReference type="EMBL" id="AP017655">
    <property type="protein sequence ID" value="BAV65764.1"/>
    <property type="molecule type" value="Genomic_DNA"/>
</dbReference>
<dbReference type="Gene3D" id="3.30.1380.10">
    <property type="match status" value="1"/>
</dbReference>
<reference evidence="2 3" key="1">
    <citation type="submission" date="2016-10" db="EMBL/GenBank/DDBJ databases">
        <title>Complete Genome Sequence of the Nonylphenol-Degrading Bacterium Sphingobium cloacae JCM 10874T.</title>
        <authorList>
            <person name="Ootsuka M."/>
            <person name="Nishizawa T."/>
            <person name="Ohta H."/>
        </authorList>
    </citation>
    <scope>NUCLEOTIDE SEQUENCE [LARGE SCALE GENOMIC DNA]</scope>
    <source>
        <strain evidence="2 3">JCM 10874</strain>
    </source>
</reference>
<gene>
    <name evidence="2" type="ORF">SCLO_1027240</name>
</gene>